<dbReference type="Gene3D" id="1.25.70.10">
    <property type="entry name" value="Transcription termination factor 3, mitochondrial"/>
    <property type="match status" value="1"/>
</dbReference>
<evidence type="ECO:0000313" key="4">
    <source>
        <dbReference type="RefSeq" id="XP_011629996.1"/>
    </source>
</evidence>
<sequence length="388" mass="45124">MFQRCYSLALPARPVAMNVITRFISKSNGSRRCLSRELEKSDEKISSKPDVLSESAITENENYALERYNSKPNSINTATFAHESCLDDHEVTLPHPLDTCTEDLSDVGPYLTPTFTFAKYANKSRTIQELVKLGVALYKFESKEGMVQYILNLDFERDVKPYIRFLHDCGVPADYLGHFITKNPNIFKEDLDDLHTRIRYLRAHSFDVSMIKTILCKNPNWLLYSTKDIDGRLGYFQTNFKLNGSEVRLLTVKGPKVVTYKMVHLLENTFSIKEEMEFDQMQIKKLLLKLPKIWVKNRDRLLSTFEYAHNEMQLQRDFIVQMPNILLCRKTRLQQRHLFLMELKKAQYDPSKPMYVSPKALIGGTDADFCRDVAMTSIEIYNAFLKTF</sequence>
<dbReference type="PANTHER" id="PTHR13068">
    <property type="entry name" value="CGI-12 PROTEIN-RELATED"/>
    <property type="match status" value="1"/>
</dbReference>
<organism evidence="3 4">
    <name type="scientific">Pogonomyrmex barbatus</name>
    <name type="common">red harvester ant</name>
    <dbReference type="NCBI Taxonomy" id="144034"/>
    <lineage>
        <taxon>Eukaryota</taxon>
        <taxon>Metazoa</taxon>
        <taxon>Ecdysozoa</taxon>
        <taxon>Arthropoda</taxon>
        <taxon>Hexapoda</taxon>
        <taxon>Insecta</taxon>
        <taxon>Pterygota</taxon>
        <taxon>Neoptera</taxon>
        <taxon>Endopterygota</taxon>
        <taxon>Hymenoptera</taxon>
        <taxon>Apocrita</taxon>
        <taxon>Aculeata</taxon>
        <taxon>Formicoidea</taxon>
        <taxon>Formicidae</taxon>
        <taxon>Myrmicinae</taxon>
        <taxon>Pogonomyrmex</taxon>
    </lineage>
</organism>
<evidence type="ECO:0000256" key="1">
    <source>
        <dbReference type="ARBA" id="ARBA00007692"/>
    </source>
</evidence>
<keyword evidence="3" id="KW-1185">Reference proteome</keyword>
<dbReference type="Proteomes" id="UP000504615">
    <property type="component" value="Unplaced"/>
</dbReference>
<evidence type="ECO:0000313" key="3">
    <source>
        <dbReference type="Proteomes" id="UP000504615"/>
    </source>
</evidence>
<evidence type="ECO:0000256" key="2">
    <source>
        <dbReference type="ARBA" id="ARBA00022946"/>
    </source>
</evidence>
<dbReference type="CTD" id="51001"/>
<dbReference type="InterPro" id="IPR038538">
    <property type="entry name" value="MTERF_sf"/>
</dbReference>
<dbReference type="SMART" id="SM00733">
    <property type="entry name" value="Mterf"/>
    <property type="match status" value="5"/>
</dbReference>
<dbReference type="GeneID" id="105422351"/>
<dbReference type="OrthoDB" id="637682at2759"/>
<reference evidence="4" key="1">
    <citation type="submission" date="2025-08" db="UniProtKB">
        <authorList>
            <consortium name="RefSeq"/>
        </authorList>
    </citation>
    <scope>IDENTIFICATION</scope>
</reference>
<dbReference type="KEGG" id="pbar:105422351"/>
<dbReference type="GO" id="GO:0006390">
    <property type="term" value="P:mitochondrial transcription"/>
    <property type="evidence" value="ECO:0007669"/>
    <property type="project" value="TreeGrafter"/>
</dbReference>
<dbReference type="GO" id="GO:0061668">
    <property type="term" value="P:mitochondrial ribosome assembly"/>
    <property type="evidence" value="ECO:0007669"/>
    <property type="project" value="TreeGrafter"/>
</dbReference>
<dbReference type="PANTHER" id="PTHR13068:SF112">
    <property type="entry name" value="TRANSCRIPTION TERMINATION FACTOR 3, MITOCHONDRIAL"/>
    <property type="match status" value="1"/>
</dbReference>
<dbReference type="InterPro" id="IPR003690">
    <property type="entry name" value="MTERF"/>
</dbReference>
<dbReference type="GO" id="GO:0003676">
    <property type="term" value="F:nucleic acid binding"/>
    <property type="evidence" value="ECO:0007669"/>
    <property type="project" value="InterPro"/>
</dbReference>
<protein>
    <submittedName>
        <fullName evidence="4">Transcription termination factor 3, mitochondrial</fullName>
    </submittedName>
</protein>
<comment type="similarity">
    <text evidence="1">Belongs to the mTERF family.</text>
</comment>
<dbReference type="GO" id="GO:0005739">
    <property type="term" value="C:mitochondrion"/>
    <property type="evidence" value="ECO:0007669"/>
    <property type="project" value="TreeGrafter"/>
</dbReference>
<keyword evidence="2" id="KW-0809">Transit peptide</keyword>
<dbReference type="Pfam" id="PF02536">
    <property type="entry name" value="mTERF"/>
    <property type="match status" value="1"/>
</dbReference>
<gene>
    <name evidence="4" type="primary">LOC105422351</name>
</gene>
<accession>A0A6I9VR18</accession>
<dbReference type="AlphaFoldDB" id="A0A6I9VR18"/>
<name>A0A6I9VR18_9HYME</name>
<dbReference type="RefSeq" id="XP_011629996.1">
    <property type="nucleotide sequence ID" value="XM_011631694.2"/>
</dbReference>
<proteinExistence type="inferred from homology"/>